<keyword evidence="2" id="KW-1133">Transmembrane helix</keyword>
<feature type="compositionally biased region" description="Polar residues" evidence="1">
    <location>
        <begin position="32"/>
        <end position="51"/>
    </location>
</feature>
<feature type="transmembrane region" description="Helical" evidence="2">
    <location>
        <begin position="75"/>
        <end position="102"/>
    </location>
</feature>
<gene>
    <name evidence="3" type="ORF">g.100983</name>
</gene>
<name>A0A1D1ZYI2_AUXPR</name>
<feature type="non-terminal residue" evidence="3">
    <location>
        <position position="1"/>
    </location>
</feature>
<dbReference type="EMBL" id="GDKF01006675">
    <property type="protein sequence ID" value="JAT71947.1"/>
    <property type="molecule type" value="Transcribed_RNA"/>
</dbReference>
<proteinExistence type="predicted"/>
<organism evidence="3">
    <name type="scientific">Auxenochlorella protothecoides</name>
    <name type="common">Green microalga</name>
    <name type="synonym">Chlorella protothecoides</name>
    <dbReference type="NCBI Taxonomy" id="3075"/>
    <lineage>
        <taxon>Eukaryota</taxon>
        <taxon>Viridiplantae</taxon>
        <taxon>Chlorophyta</taxon>
        <taxon>core chlorophytes</taxon>
        <taxon>Trebouxiophyceae</taxon>
        <taxon>Chlorellales</taxon>
        <taxon>Chlorellaceae</taxon>
        <taxon>Auxenochlorella</taxon>
    </lineage>
</organism>
<feature type="region of interest" description="Disordered" evidence="1">
    <location>
        <begin position="1"/>
        <end position="66"/>
    </location>
</feature>
<keyword evidence="2" id="KW-0472">Membrane</keyword>
<dbReference type="AlphaFoldDB" id="A0A1D1ZYI2"/>
<reference evidence="3" key="1">
    <citation type="submission" date="2015-08" db="EMBL/GenBank/DDBJ databases">
        <authorList>
            <person name="Babu N.S."/>
            <person name="Beckwith C.J."/>
            <person name="Beseler K.G."/>
            <person name="Brison A."/>
            <person name="Carone J.V."/>
            <person name="Caskin T.P."/>
            <person name="Diamond M."/>
            <person name="Durham M.E."/>
            <person name="Foxe J.M."/>
            <person name="Go M."/>
            <person name="Henderson B.A."/>
            <person name="Jones I.B."/>
            <person name="McGettigan J.A."/>
            <person name="Micheletti S.J."/>
            <person name="Nasrallah M.E."/>
            <person name="Ortiz D."/>
            <person name="Piller C.R."/>
            <person name="Privatt S.R."/>
            <person name="Schneider S.L."/>
            <person name="Sharp S."/>
            <person name="Smith T.C."/>
            <person name="Stanton J.D."/>
            <person name="Ullery H.E."/>
            <person name="Wilson R.J."/>
            <person name="Serrano M.G."/>
            <person name="Buck G."/>
            <person name="Lee V."/>
            <person name="Wang Y."/>
            <person name="Carvalho R."/>
            <person name="Voegtly L."/>
            <person name="Shi R."/>
            <person name="Duckworth R."/>
            <person name="Johnson A."/>
            <person name="Loviza R."/>
            <person name="Walstead R."/>
            <person name="Shah Z."/>
            <person name="Kiflezghi M."/>
            <person name="Wade K."/>
            <person name="Ball S.L."/>
            <person name="Bradley K.W."/>
            <person name="Asai D.J."/>
            <person name="Bowman C.A."/>
            <person name="Russell D.A."/>
            <person name="Pope W.H."/>
            <person name="Jacobs-Sera D."/>
            <person name="Hendrix R.W."/>
            <person name="Hatfull G.F."/>
        </authorList>
    </citation>
    <scope>NUCLEOTIDE SEQUENCE</scope>
</reference>
<evidence type="ECO:0000313" key="3">
    <source>
        <dbReference type="EMBL" id="JAT71947.1"/>
    </source>
</evidence>
<evidence type="ECO:0000256" key="2">
    <source>
        <dbReference type="SAM" id="Phobius"/>
    </source>
</evidence>
<keyword evidence="2" id="KW-0812">Transmembrane</keyword>
<evidence type="ECO:0000256" key="1">
    <source>
        <dbReference type="SAM" id="MobiDB-lite"/>
    </source>
</evidence>
<accession>A0A1D1ZYI2</accession>
<protein>
    <submittedName>
        <fullName evidence="3">Uncharacterized protein</fullName>
    </submittedName>
</protein>
<sequence>LNTMSDLRSTPVPLHGEPVTRPNGVAPPESQPGPSSMSQPRRRTQQSSAKASTGPDPLQRGDEPWQKTARKAQSFFRFLVPFLVTIGRLAYKFVILLLPLALWGASKYLTWTVGSFLGKIERTLSWVSWLIGYLPKSEGASIT</sequence>